<feature type="compositionally biased region" description="Low complexity" evidence="11">
    <location>
        <begin position="617"/>
        <end position="630"/>
    </location>
</feature>
<keyword evidence="4" id="KW-0597">Phosphoprotein</keyword>
<keyword evidence="14" id="KW-1185">Reference proteome</keyword>
<evidence type="ECO:0000256" key="10">
    <source>
        <dbReference type="PROSITE-ProRule" id="PRU10141"/>
    </source>
</evidence>
<evidence type="ECO:0000313" key="14">
    <source>
        <dbReference type="Proteomes" id="UP000317650"/>
    </source>
</evidence>
<keyword evidence="7" id="KW-0418">Kinase</keyword>
<dbReference type="CDD" id="cd13999">
    <property type="entry name" value="STKc_MAP3K-like"/>
    <property type="match status" value="1"/>
</dbReference>
<evidence type="ECO:0000256" key="8">
    <source>
        <dbReference type="ARBA" id="ARBA00022840"/>
    </source>
</evidence>
<gene>
    <name evidence="13" type="ORF">C4D60_Mb01t27650</name>
</gene>
<evidence type="ECO:0000259" key="12">
    <source>
        <dbReference type="PROSITE" id="PS50011"/>
    </source>
</evidence>
<dbReference type="SMART" id="SM00220">
    <property type="entry name" value="S_TKc"/>
    <property type="match status" value="1"/>
</dbReference>
<dbReference type="PANTHER" id="PTHR23257">
    <property type="entry name" value="SERINE-THREONINE PROTEIN KINASE"/>
    <property type="match status" value="1"/>
</dbReference>
<dbReference type="GO" id="GO:0005737">
    <property type="term" value="C:cytoplasm"/>
    <property type="evidence" value="ECO:0007669"/>
    <property type="project" value="UniProtKB-SubCell"/>
</dbReference>
<dbReference type="FunFam" id="1.10.510.10:FF:000142">
    <property type="entry name" value="Octicosapeptide/phox/Bem1p domain kinase superfamily protein"/>
    <property type="match status" value="1"/>
</dbReference>
<feature type="binding site" evidence="10">
    <location>
        <position position="947"/>
    </location>
    <ligand>
        <name>ATP</name>
        <dbReference type="ChEBI" id="CHEBI:30616"/>
    </ligand>
</feature>
<dbReference type="PANTHER" id="PTHR23257:SF963">
    <property type="entry name" value="AT08303P"/>
    <property type="match status" value="1"/>
</dbReference>
<dbReference type="SMART" id="SM00666">
    <property type="entry name" value="PB1"/>
    <property type="match status" value="1"/>
</dbReference>
<keyword evidence="5" id="KW-0808">Transferase</keyword>
<proteinExistence type="predicted"/>
<comment type="caution">
    <text evidence="13">The sequence shown here is derived from an EMBL/GenBank/DDBJ whole genome shotgun (WGS) entry which is preliminary data.</text>
</comment>
<dbReference type="SUPFAM" id="SSF54277">
    <property type="entry name" value="CAD &amp; PB1 domains"/>
    <property type="match status" value="1"/>
</dbReference>
<evidence type="ECO:0000256" key="7">
    <source>
        <dbReference type="ARBA" id="ARBA00022777"/>
    </source>
</evidence>
<dbReference type="InterPro" id="IPR008271">
    <property type="entry name" value="Ser/Thr_kinase_AS"/>
</dbReference>
<keyword evidence="3" id="KW-0723">Serine/threonine-protein kinase</keyword>
<dbReference type="Gene3D" id="3.30.200.20">
    <property type="entry name" value="Phosphorylase Kinase, domain 1"/>
    <property type="match status" value="1"/>
</dbReference>
<feature type="region of interest" description="Disordered" evidence="11">
    <location>
        <begin position="690"/>
        <end position="724"/>
    </location>
</feature>
<accession>A0A4S8JR70</accession>
<evidence type="ECO:0000256" key="2">
    <source>
        <dbReference type="ARBA" id="ARBA00022490"/>
    </source>
</evidence>
<evidence type="ECO:0000256" key="1">
    <source>
        <dbReference type="ARBA" id="ARBA00004496"/>
    </source>
</evidence>
<evidence type="ECO:0000256" key="11">
    <source>
        <dbReference type="SAM" id="MobiDB-lite"/>
    </source>
</evidence>
<dbReference type="FunFam" id="3.30.200.20:FF:000081">
    <property type="entry name" value="Octicosapeptide/phox/Bem1p domain kinase superfamily protein"/>
    <property type="match status" value="1"/>
</dbReference>
<dbReference type="PROSITE" id="PS00108">
    <property type="entry name" value="PROTEIN_KINASE_ST"/>
    <property type="match status" value="1"/>
</dbReference>
<organism evidence="13 14">
    <name type="scientific">Musa balbisiana</name>
    <name type="common">Banana</name>
    <dbReference type="NCBI Taxonomy" id="52838"/>
    <lineage>
        <taxon>Eukaryota</taxon>
        <taxon>Viridiplantae</taxon>
        <taxon>Streptophyta</taxon>
        <taxon>Embryophyta</taxon>
        <taxon>Tracheophyta</taxon>
        <taxon>Spermatophyta</taxon>
        <taxon>Magnoliopsida</taxon>
        <taxon>Liliopsida</taxon>
        <taxon>Zingiberales</taxon>
        <taxon>Musaceae</taxon>
        <taxon>Musa</taxon>
    </lineage>
</organism>
<dbReference type="PROSITE" id="PS50011">
    <property type="entry name" value="PROTEIN_KINASE_DOM"/>
    <property type="match status" value="1"/>
</dbReference>
<feature type="compositionally biased region" description="Basic and acidic residues" evidence="11">
    <location>
        <begin position="692"/>
        <end position="716"/>
    </location>
</feature>
<dbReference type="InterPro" id="IPR000719">
    <property type="entry name" value="Prot_kinase_dom"/>
</dbReference>
<keyword evidence="2" id="KW-0963">Cytoplasm</keyword>
<evidence type="ECO:0000256" key="5">
    <source>
        <dbReference type="ARBA" id="ARBA00022679"/>
    </source>
</evidence>
<feature type="region of interest" description="Disordered" evidence="11">
    <location>
        <begin position="314"/>
        <end position="341"/>
    </location>
</feature>
<dbReference type="Pfam" id="PF07714">
    <property type="entry name" value="PK_Tyr_Ser-Thr"/>
    <property type="match status" value="1"/>
</dbReference>
<feature type="domain" description="Protein kinase" evidence="12">
    <location>
        <begin position="916"/>
        <end position="1182"/>
    </location>
</feature>
<evidence type="ECO:0000256" key="3">
    <source>
        <dbReference type="ARBA" id="ARBA00022527"/>
    </source>
</evidence>
<feature type="region of interest" description="Disordered" evidence="11">
    <location>
        <begin position="247"/>
        <end position="281"/>
    </location>
</feature>
<dbReference type="GO" id="GO:0009734">
    <property type="term" value="P:auxin-activated signaling pathway"/>
    <property type="evidence" value="ECO:0007669"/>
    <property type="project" value="UniProtKB-KW"/>
</dbReference>
<evidence type="ECO:0000313" key="13">
    <source>
        <dbReference type="EMBL" id="THU64552.1"/>
    </source>
</evidence>
<dbReference type="Gene3D" id="3.10.20.90">
    <property type="entry name" value="Phosphatidylinositol 3-kinase Catalytic Subunit, Chain A, domain 1"/>
    <property type="match status" value="1"/>
</dbReference>
<dbReference type="InterPro" id="IPR017441">
    <property type="entry name" value="Protein_kinase_ATP_BS"/>
</dbReference>
<dbReference type="CDD" id="cd06410">
    <property type="entry name" value="PB1_UP2"/>
    <property type="match status" value="1"/>
</dbReference>
<dbReference type="STRING" id="52838.A0A4S8JR70"/>
<dbReference type="EMBL" id="PYDT01000004">
    <property type="protein sequence ID" value="THU64552.1"/>
    <property type="molecule type" value="Genomic_DNA"/>
</dbReference>
<dbReference type="Gene3D" id="1.10.510.10">
    <property type="entry name" value="Transferase(Phosphotransferase) domain 1"/>
    <property type="match status" value="1"/>
</dbReference>
<evidence type="ECO:0000256" key="4">
    <source>
        <dbReference type="ARBA" id="ARBA00022553"/>
    </source>
</evidence>
<keyword evidence="6 10" id="KW-0547">Nucleotide-binding</keyword>
<dbReference type="GO" id="GO:0010928">
    <property type="term" value="P:regulation of auxin mediated signaling pathway"/>
    <property type="evidence" value="ECO:0007669"/>
    <property type="project" value="UniProtKB-ARBA"/>
</dbReference>
<dbReference type="InterPro" id="IPR050167">
    <property type="entry name" value="Ser_Thr_protein_kinase"/>
</dbReference>
<dbReference type="InterPro" id="IPR011009">
    <property type="entry name" value="Kinase-like_dom_sf"/>
</dbReference>
<dbReference type="GO" id="GO:0005524">
    <property type="term" value="F:ATP binding"/>
    <property type="evidence" value="ECO:0007669"/>
    <property type="project" value="UniProtKB-UniRule"/>
</dbReference>
<dbReference type="Proteomes" id="UP000317650">
    <property type="component" value="Chromosome 1"/>
</dbReference>
<dbReference type="FunFam" id="3.10.20.90:FF:000058">
    <property type="entry name" value="Octicosapeptide/phox/Bem1p domain kinase superfamily protein"/>
    <property type="match status" value="1"/>
</dbReference>
<dbReference type="SUPFAM" id="SSF56112">
    <property type="entry name" value="Protein kinase-like (PK-like)"/>
    <property type="match status" value="1"/>
</dbReference>
<feature type="region of interest" description="Disordered" evidence="11">
    <location>
        <begin position="577"/>
        <end position="638"/>
    </location>
</feature>
<keyword evidence="8 10" id="KW-0067">ATP-binding</keyword>
<comment type="subcellular location">
    <subcellularLocation>
        <location evidence="1">Cytoplasm</location>
    </subcellularLocation>
</comment>
<dbReference type="Pfam" id="PF00564">
    <property type="entry name" value="PB1"/>
    <property type="match status" value="1"/>
</dbReference>
<evidence type="ECO:0000256" key="9">
    <source>
        <dbReference type="ARBA" id="ARBA00023294"/>
    </source>
</evidence>
<dbReference type="PROSITE" id="PS00107">
    <property type="entry name" value="PROTEIN_KINASE_ATP"/>
    <property type="match status" value="1"/>
</dbReference>
<dbReference type="PRINTS" id="PR00109">
    <property type="entry name" value="TYRKINASE"/>
</dbReference>
<dbReference type="InterPro" id="IPR001245">
    <property type="entry name" value="Ser-Thr/Tyr_kinase_cat_dom"/>
</dbReference>
<sequence length="1204" mass="133840">MDRGRIKRDGCNNYQNFHAGYEDLTCLLGLRRSVSTVYSEVSNSSLAKGHVMDVKCMGYYADQSQTNKNVTEDDQRVSDKYRDEHSETGSFLRPIQVCHHDCQGSAASGSPQSGKLKLLCSFGGKILPRPGDGKLRYVGGETRIVSIGKNVTWKELMHKTFGICKQPHTIKYQLPGEELDALISVASDEDLQNMMEEHYGVEKADASQRLRLFLIFLNDSENPSLDSLGLQSNSEYQYVVAVNNMLDPSPRKNSRRNSFSGQMGCQLDDSPSLHKESPSCPQFDALDGAKAQNGIGIFNHHLAPQFFINSQSGLKSPIQSPPFSPKPLQQRDTRYPQEQSVDDQIKPLQPLGSYYVLDTGYSPSAAGAKLHNNSHTDVDLPLRSHAVAPLQDHSQMKGLVKPLFTHSETNLAAYPRCEIPPAMDISFDSKRHLGQAVENLGWVTGSDVSLAAFQIAPHECSDSFLQNQHEIMKPYTKVSPYSELHIGNLEEGSRPTKGISRPSLLFESQGTMHTDAQVHFSQQPELCGINYFHYQTLNFTDKEHRDKELVDESNYGSQDLLHGCSYDNIMQAIHPQDNKTHQNNHSEESETSMKESKLLDSNHTQGARLSSEESEALETSVPTSSVVLTSHPDNHMEHCSNEQINGCIQDISVKNRGKVNGQHGESFQLLNCDFACEGGNIIAVSPVPWPKDSSETVHQKKSAEQMARESSGDRDSNGVVDMPSNAPVSRFPSVIISQNMKNNQEYGDLDQDLLDHDLPNWFLSWIPAITENSEREVSCLDQSVVDFSDSGCIVKENGFCGHKHLKENGKQSVHEMHDKHPIEGIVTVEDVTHAVPSSIPFSAVVVPHVLRETVKDAENDHSLLPKVTDAGIYPAESENEDTKAGVREPDEYISDAAIAEIEAGIYGLQIIKNADLEELHELGSGTFGTVYHGKWRGTDVAIKRIKKSCFAGRSSEQERLSNDFWREAQILSKLHHPNVVAFYGVVPDGAGGTLATVTEFMVNGSLRHVLLRKDSALDHRKKLIITMDAAFGMEYLHSKNIVHFDLKCDNLLVNLRDLQRPICKVGDFGLSRIKRNTLVSGGVRGTLPWMAPELLNGSSSRVSEKVDVFSFGIVMWEILTGEEPYANMHCGAIIGGILNNKLRPPIPERCESEWRNLMEQCWSPDPVARPSFSEITDTLRAMSMAYQQKGHTDSSKQMKLPIRG</sequence>
<feature type="compositionally biased region" description="Basic and acidic residues" evidence="11">
    <location>
        <begin position="577"/>
        <end position="600"/>
    </location>
</feature>
<evidence type="ECO:0000256" key="6">
    <source>
        <dbReference type="ARBA" id="ARBA00022741"/>
    </source>
</evidence>
<protein>
    <recommendedName>
        <fullName evidence="12">Protein kinase domain-containing protein</fullName>
    </recommendedName>
</protein>
<name>A0A4S8JR70_MUSBA</name>
<dbReference type="GO" id="GO:0004674">
    <property type="term" value="F:protein serine/threonine kinase activity"/>
    <property type="evidence" value="ECO:0007669"/>
    <property type="project" value="UniProtKB-KW"/>
</dbReference>
<dbReference type="AlphaFoldDB" id="A0A4S8JR70"/>
<reference evidence="13 14" key="1">
    <citation type="journal article" date="2019" name="Nat. Plants">
        <title>Genome sequencing of Musa balbisiana reveals subgenome evolution and function divergence in polyploid bananas.</title>
        <authorList>
            <person name="Yao X."/>
        </authorList>
    </citation>
    <scope>NUCLEOTIDE SEQUENCE [LARGE SCALE GENOMIC DNA]</scope>
    <source>
        <strain evidence="14">cv. DH-PKW</strain>
        <tissue evidence="13">Leaves</tissue>
    </source>
</reference>
<dbReference type="InterPro" id="IPR000270">
    <property type="entry name" value="PB1_dom"/>
</dbReference>
<keyword evidence="9" id="KW-0927">Auxin signaling pathway</keyword>